<keyword evidence="1" id="KW-0472">Membrane</keyword>
<dbReference type="AlphaFoldDB" id="A0A560DKC7"/>
<comment type="caution">
    <text evidence="2">The sequence shown here is derived from an EMBL/GenBank/DDBJ whole genome shotgun (WGS) entry which is preliminary data.</text>
</comment>
<dbReference type="OrthoDB" id="8242933at2"/>
<sequence>MSDQELRNENLIEVLKRNGDFSKNYGPWLGALLLWLAMKSARPRSFWWGGLIGLATVVGGLVLKFGLPTFTG</sequence>
<name>A0A560DKC7_9BRAD</name>
<protein>
    <submittedName>
        <fullName evidence="2">Uncharacterized protein</fullName>
    </submittedName>
</protein>
<feature type="transmembrane region" description="Helical" evidence="1">
    <location>
        <begin position="46"/>
        <end position="67"/>
    </location>
</feature>
<accession>A0A560DKC7</accession>
<dbReference type="RefSeq" id="WP_145666627.1">
    <property type="nucleotide sequence ID" value="NZ_VITK01000006.1"/>
</dbReference>
<dbReference type="Proteomes" id="UP000319949">
    <property type="component" value="Unassembled WGS sequence"/>
</dbReference>
<dbReference type="EMBL" id="VITK01000006">
    <property type="protein sequence ID" value="TWA97532.1"/>
    <property type="molecule type" value="Genomic_DNA"/>
</dbReference>
<keyword evidence="1" id="KW-0812">Transmembrane</keyword>
<keyword evidence="3" id="KW-1185">Reference proteome</keyword>
<proteinExistence type="predicted"/>
<evidence type="ECO:0000313" key="3">
    <source>
        <dbReference type="Proteomes" id="UP000319949"/>
    </source>
</evidence>
<organism evidence="2 3">
    <name type="scientific">Bradyrhizobium stylosanthis</name>
    <dbReference type="NCBI Taxonomy" id="1803665"/>
    <lineage>
        <taxon>Bacteria</taxon>
        <taxon>Pseudomonadati</taxon>
        <taxon>Pseudomonadota</taxon>
        <taxon>Alphaproteobacteria</taxon>
        <taxon>Hyphomicrobiales</taxon>
        <taxon>Nitrobacteraceae</taxon>
        <taxon>Bradyrhizobium</taxon>
    </lineage>
</organism>
<gene>
    <name evidence="2" type="ORF">FBZ96_106591</name>
</gene>
<evidence type="ECO:0000256" key="1">
    <source>
        <dbReference type="SAM" id="Phobius"/>
    </source>
</evidence>
<reference evidence="2 3" key="1">
    <citation type="submission" date="2019-06" db="EMBL/GenBank/DDBJ databases">
        <title>Genomic Encyclopedia of Type Strains, Phase IV (KMG-V): Genome sequencing to study the core and pangenomes of soil and plant-associated prokaryotes.</title>
        <authorList>
            <person name="Whitman W."/>
        </authorList>
    </citation>
    <scope>NUCLEOTIDE SEQUENCE [LARGE SCALE GENOMIC DNA]</scope>
    <source>
        <strain evidence="2 3">BR 510</strain>
    </source>
</reference>
<keyword evidence="1" id="KW-1133">Transmembrane helix</keyword>
<evidence type="ECO:0000313" key="2">
    <source>
        <dbReference type="EMBL" id="TWA97532.1"/>
    </source>
</evidence>